<proteinExistence type="predicted"/>
<name>A0A1X7UVE4_AMPQE</name>
<dbReference type="InParanoid" id="A0A1X7UVE4"/>
<organism evidence="1">
    <name type="scientific">Amphimedon queenslandica</name>
    <name type="common">Sponge</name>
    <dbReference type="NCBI Taxonomy" id="400682"/>
    <lineage>
        <taxon>Eukaryota</taxon>
        <taxon>Metazoa</taxon>
        <taxon>Porifera</taxon>
        <taxon>Demospongiae</taxon>
        <taxon>Heteroscleromorpha</taxon>
        <taxon>Haplosclerida</taxon>
        <taxon>Niphatidae</taxon>
        <taxon>Amphimedon</taxon>
    </lineage>
</organism>
<dbReference type="EnsemblMetazoa" id="Aqu2.1.31636_001">
    <property type="protein sequence ID" value="Aqu2.1.31636_001"/>
    <property type="gene ID" value="Aqu2.1.31636"/>
</dbReference>
<sequence>MSYCNIYYGTQILNKSKVIFQEEFHSRNMSSLHCTVHLCTFYMYVCCGQKVPLVSISNPDSAEY</sequence>
<evidence type="ECO:0000313" key="1">
    <source>
        <dbReference type="EnsemblMetazoa" id="Aqu2.1.31636_001"/>
    </source>
</evidence>
<protein>
    <submittedName>
        <fullName evidence="1">Uncharacterized protein</fullName>
    </submittedName>
</protein>
<dbReference type="AlphaFoldDB" id="A0A1X7UVE4"/>
<accession>A0A1X7UVE4</accession>
<reference evidence="1" key="1">
    <citation type="submission" date="2017-05" db="UniProtKB">
        <authorList>
            <consortium name="EnsemblMetazoa"/>
        </authorList>
    </citation>
    <scope>IDENTIFICATION</scope>
</reference>